<name>S7VKF8_DESML</name>
<protein>
    <submittedName>
        <fullName evidence="1">Uncharacterized protein</fullName>
    </submittedName>
</protein>
<dbReference type="EMBL" id="ATHJ01000003">
    <property type="protein sequence ID" value="EPR45063.1"/>
    <property type="molecule type" value="Genomic_DNA"/>
</dbReference>
<keyword evidence="2" id="KW-1185">Reference proteome</keyword>
<reference evidence="1 2" key="1">
    <citation type="journal article" date="2013" name="Genome Announc.">
        <title>Draft genome sequences for three mercury-methylating, sulfate-reducing bacteria.</title>
        <authorList>
            <person name="Brown S.D."/>
            <person name="Hurt R.A.Jr."/>
            <person name="Gilmour C.C."/>
            <person name="Elias D.A."/>
        </authorList>
    </citation>
    <scope>NUCLEOTIDE SEQUENCE [LARGE SCALE GENOMIC DNA]</scope>
    <source>
        <strain evidence="1 2">DSM 2059</strain>
    </source>
</reference>
<sequence length="70" mass="7584">MKMQSQSPRIGAVVQTTWCPYTAAKYVQVSIPSNRGSVSDKVADMLSCIVEYVSIPSNRGSGSDRIVSMN</sequence>
<evidence type="ECO:0000313" key="2">
    <source>
        <dbReference type="Proteomes" id="UP000014977"/>
    </source>
</evidence>
<proteinExistence type="predicted"/>
<dbReference type="Proteomes" id="UP000014977">
    <property type="component" value="Unassembled WGS sequence"/>
</dbReference>
<accession>S7VKF8</accession>
<dbReference type="AlphaFoldDB" id="S7VKF8"/>
<organism evidence="1 2">
    <name type="scientific">Desulfococcus multivorans DSM 2059</name>
    <dbReference type="NCBI Taxonomy" id="1121405"/>
    <lineage>
        <taxon>Bacteria</taxon>
        <taxon>Pseudomonadati</taxon>
        <taxon>Thermodesulfobacteriota</taxon>
        <taxon>Desulfobacteria</taxon>
        <taxon>Desulfobacterales</taxon>
        <taxon>Desulfococcaceae</taxon>
        <taxon>Desulfococcus</taxon>
    </lineage>
</organism>
<evidence type="ECO:0000313" key="1">
    <source>
        <dbReference type="EMBL" id="EPR45063.1"/>
    </source>
</evidence>
<gene>
    <name evidence="1" type="ORF">dsmv_3698</name>
</gene>
<comment type="caution">
    <text evidence="1">The sequence shown here is derived from an EMBL/GenBank/DDBJ whole genome shotgun (WGS) entry which is preliminary data.</text>
</comment>